<evidence type="ECO:0000256" key="1">
    <source>
        <dbReference type="ARBA" id="ARBA00004442"/>
    </source>
</evidence>
<dbReference type="SUPFAM" id="SSF48452">
    <property type="entry name" value="TPR-like"/>
    <property type="match status" value="1"/>
</dbReference>
<evidence type="ECO:0000259" key="6">
    <source>
        <dbReference type="Pfam" id="PF07980"/>
    </source>
</evidence>
<evidence type="ECO:0000256" key="5">
    <source>
        <dbReference type="ARBA" id="ARBA00023237"/>
    </source>
</evidence>
<dbReference type="Pfam" id="PF14322">
    <property type="entry name" value="SusD-like_3"/>
    <property type="match status" value="1"/>
</dbReference>
<feature type="domain" description="RagB/SusD" evidence="6">
    <location>
        <begin position="315"/>
        <end position="502"/>
    </location>
</feature>
<comment type="similarity">
    <text evidence="2">Belongs to the SusD family.</text>
</comment>
<gene>
    <name evidence="8" type="ORF">KL86DYS2_10900</name>
</gene>
<dbReference type="RefSeq" id="WP_291125807.1">
    <property type="nucleotide sequence ID" value="NZ_LT599021.1"/>
</dbReference>
<dbReference type="EMBL" id="FLUL01000001">
    <property type="protein sequence ID" value="SBV95386.1"/>
    <property type="molecule type" value="Genomic_DNA"/>
</dbReference>
<accession>A0A212J7J0</accession>
<dbReference type="AlphaFoldDB" id="A0A212J7J0"/>
<feature type="domain" description="SusD-like N-terminal" evidence="7">
    <location>
        <begin position="53"/>
        <end position="223"/>
    </location>
</feature>
<evidence type="ECO:0000313" key="8">
    <source>
        <dbReference type="EMBL" id="SBV95386.1"/>
    </source>
</evidence>
<reference evidence="8" key="1">
    <citation type="submission" date="2016-04" db="EMBL/GenBank/DDBJ databases">
        <authorList>
            <person name="Evans L.H."/>
            <person name="Alamgir A."/>
            <person name="Owens N."/>
            <person name="Weber N.D."/>
            <person name="Virtaneva K."/>
            <person name="Barbian K."/>
            <person name="Babar A."/>
            <person name="Rosenke K."/>
        </authorList>
    </citation>
    <scope>NUCLEOTIDE SEQUENCE</scope>
    <source>
        <strain evidence="8">86-2</strain>
    </source>
</reference>
<keyword evidence="3" id="KW-0732">Signal</keyword>
<dbReference type="Pfam" id="PF07980">
    <property type="entry name" value="SusD_RagB"/>
    <property type="match status" value="1"/>
</dbReference>
<dbReference type="InterPro" id="IPR011990">
    <property type="entry name" value="TPR-like_helical_dom_sf"/>
</dbReference>
<evidence type="ECO:0000256" key="3">
    <source>
        <dbReference type="ARBA" id="ARBA00022729"/>
    </source>
</evidence>
<sequence>MKKILSIIIVGLGLILLNTSCTNLDEEVFSDIPMNEFFTTEEALLMNAGRAYTKLQKYPEEQQLWSLTENASDELVIPARDNGEWDEQGRWRQIQTHQIDPSNKILRQSWEFVFGGISACNEVLYETEESPINFDGKDKIIAEIKILRAYFYYWAMDNWGNIPFTTDFTDKNLPQQKDRKFVFEFIEKEIKDNIGYLESTPTSKNYGRVTQGMANMLLAKLYLNSKEWVGTERWQDAIDACDAIISTGNYQIEDDFFTNFKVNNNNSKENIFVIPYDKVLTKERFYWYTLSLSDASRATFDFKGNMWDGFVCQPDFFKKFDAADKRRDSFLYGQQYDKQGNPIVIDGESFIYTPDIAVYTSRKKWEGARICKYEYQTDLQFDETDMENDFVLFRYADVLYTKMEALWRKNGYVGSFLNDTQLQKIRIRASMPVYVEADITSQELLNEFGREFAWEGHRRQDLIRFGAWGKAWWSKPVSDANKKLFPIPQTALDTNSNLIQNPL</sequence>
<dbReference type="GO" id="GO:0009279">
    <property type="term" value="C:cell outer membrane"/>
    <property type="evidence" value="ECO:0007669"/>
    <property type="project" value="UniProtKB-SubCell"/>
</dbReference>
<keyword evidence="4" id="KW-0472">Membrane</keyword>
<name>A0A212J7J0_9BACT</name>
<organism evidence="8">
    <name type="scientific">uncultured Dysgonomonas sp</name>
    <dbReference type="NCBI Taxonomy" id="206096"/>
    <lineage>
        <taxon>Bacteria</taxon>
        <taxon>Pseudomonadati</taxon>
        <taxon>Bacteroidota</taxon>
        <taxon>Bacteroidia</taxon>
        <taxon>Bacteroidales</taxon>
        <taxon>Dysgonomonadaceae</taxon>
        <taxon>Dysgonomonas</taxon>
        <taxon>environmental samples</taxon>
    </lineage>
</organism>
<dbReference type="Gene3D" id="1.25.40.390">
    <property type="match status" value="1"/>
</dbReference>
<keyword evidence="5" id="KW-0998">Cell outer membrane</keyword>
<dbReference type="InterPro" id="IPR012944">
    <property type="entry name" value="SusD_RagB_dom"/>
</dbReference>
<protein>
    <recommendedName>
        <fullName evidence="9">RagB/SusD family nutrient uptake outer membrane protein</fullName>
    </recommendedName>
</protein>
<dbReference type="InterPro" id="IPR033985">
    <property type="entry name" value="SusD-like_N"/>
</dbReference>
<proteinExistence type="inferred from homology"/>
<evidence type="ECO:0008006" key="9">
    <source>
        <dbReference type="Google" id="ProtNLM"/>
    </source>
</evidence>
<evidence type="ECO:0000259" key="7">
    <source>
        <dbReference type="Pfam" id="PF14322"/>
    </source>
</evidence>
<evidence type="ECO:0000256" key="2">
    <source>
        <dbReference type="ARBA" id="ARBA00006275"/>
    </source>
</evidence>
<evidence type="ECO:0000256" key="4">
    <source>
        <dbReference type="ARBA" id="ARBA00023136"/>
    </source>
</evidence>
<comment type="subcellular location">
    <subcellularLocation>
        <location evidence="1">Cell outer membrane</location>
    </subcellularLocation>
</comment>